<sequence>MTIIGFLAVVFVIVGPIFLVLSVAQAKWTTYVFTFAGLAILALMVWLMTIFDEDTVIFAFCGIGLIFAAVVWWFQTYDPETSRMRQDYLEKKQREREARRNNW</sequence>
<proteinExistence type="predicted"/>
<dbReference type="Proteomes" id="UP000309668">
    <property type="component" value="Unassembled WGS sequence"/>
</dbReference>
<dbReference type="OrthoDB" id="272777at2"/>
<keyword evidence="3" id="KW-1185">Reference proteome</keyword>
<gene>
    <name evidence="2" type="ORF">FEV51_04860</name>
</gene>
<dbReference type="EMBL" id="VCAO01000002">
    <property type="protein sequence ID" value="TMM48730.1"/>
    <property type="molecule type" value="Genomic_DNA"/>
</dbReference>
<dbReference type="RefSeq" id="WP_138616538.1">
    <property type="nucleotide sequence ID" value="NZ_VCAO01000002.1"/>
</dbReference>
<protein>
    <submittedName>
        <fullName evidence="2">Uncharacterized protein</fullName>
    </submittedName>
</protein>
<dbReference type="AlphaFoldDB" id="A0A5S3P6D7"/>
<keyword evidence="1" id="KW-0812">Transmembrane</keyword>
<accession>A0A5S3P6D7</accession>
<feature type="transmembrane region" description="Helical" evidence="1">
    <location>
        <begin position="6"/>
        <end position="24"/>
    </location>
</feature>
<comment type="caution">
    <text evidence="2">The sequence shown here is derived from an EMBL/GenBank/DDBJ whole genome shotgun (WGS) entry which is preliminary data.</text>
</comment>
<keyword evidence="1" id="KW-1133">Transmembrane helix</keyword>
<keyword evidence="1" id="KW-0472">Membrane</keyword>
<feature type="transmembrane region" description="Helical" evidence="1">
    <location>
        <begin position="31"/>
        <end position="51"/>
    </location>
</feature>
<evidence type="ECO:0000313" key="2">
    <source>
        <dbReference type="EMBL" id="TMM48730.1"/>
    </source>
</evidence>
<feature type="transmembrane region" description="Helical" evidence="1">
    <location>
        <begin position="57"/>
        <end position="75"/>
    </location>
</feature>
<evidence type="ECO:0000256" key="1">
    <source>
        <dbReference type="SAM" id="Phobius"/>
    </source>
</evidence>
<name>A0A5S3P6D7_9SPHN</name>
<reference evidence="2 3" key="1">
    <citation type="submission" date="2019-05" db="EMBL/GenBank/DDBJ databases">
        <title>Erythrobacter marisflavi sp. nov., isolated from isolated from water of an estuary environment.</title>
        <authorList>
            <person name="Yoon J.-H."/>
        </authorList>
    </citation>
    <scope>NUCLEOTIDE SEQUENCE [LARGE SCALE GENOMIC DNA]</scope>
    <source>
        <strain evidence="2 3">KEM-5</strain>
    </source>
</reference>
<evidence type="ECO:0000313" key="3">
    <source>
        <dbReference type="Proteomes" id="UP000309668"/>
    </source>
</evidence>
<organism evidence="2 3">
    <name type="scientific">Qipengyuania marisflavi</name>
    <dbReference type="NCBI Taxonomy" id="2486356"/>
    <lineage>
        <taxon>Bacteria</taxon>
        <taxon>Pseudomonadati</taxon>
        <taxon>Pseudomonadota</taxon>
        <taxon>Alphaproteobacteria</taxon>
        <taxon>Sphingomonadales</taxon>
        <taxon>Erythrobacteraceae</taxon>
        <taxon>Qipengyuania</taxon>
    </lineage>
</organism>